<name>A0A5M8PJG5_9LECA</name>
<dbReference type="GO" id="GO:0005769">
    <property type="term" value="C:early endosome"/>
    <property type="evidence" value="ECO:0007669"/>
    <property type="project" value="TreeGrafter"/>
</dbReference>
<evidence type="ECO:0000256" key="1">
    <source>
        <dbReference type="ARBA" id="ARBA00023065"/>
    </source>
</evidence>
<evidence type="ECO:0000313" key="3">
    <source>
        <dbReference type="EMBL" id="KAA6409118.1"/>
    </source>
</evidence>
<dbReference type="GO" id="GO:0005794">
    <property type="term" value="C:Golgi apparatus"/>
    <property type="evidence" value="ECO:0007669"/>
    <property type="project" value="TreeGrafter"/>
</dbReference>
<gene>
    <name evidence="3" type="ORF">FRX48_07462</name>
</gene>
<feature type="transmembrane region" description="Helical" evidence="2">
    <location>
        <begin position="202"/>
        <end position="222"/>
    </location>
</feature>
<feature type="transmembrane region" description="Helical" evidence="2">
    <location>
        <begin position="128"/>
        <end position="148"/>
    </location>
</feature>
<proteinExistence type="predicted"/>
<evidence type="ECO:0000256" key="2">
    <source>
        <dbReference type="SAM" id="Phobius"/>
    </source>
</evidence>
<dbReference type="AlphaFoldDB" id="A0A5M8PJG5"/>
<evidence type="ECO:0000313" key="4">
    <source>
        <dbReference type="Proteomes" id="UP000324767"/>
    </source>
</evidence>
<keyword evidence="2" id="KW-0472">Membrane</keyword>
<dbReference type="PANTHER" id="PTHR45711">
    <property type="entry name" value="CHLORIDE CHANNEL PROTEIN"/>
    <property type="match status" value="1"/>
</dbReference>
<dbReference type="EMBL" id="VXIT01000012">
    <property type="protein sequence ID" value="KAA6409118.1"/>
    <property type="molecule type" value="Genomic_DNA"/>
</dbReference>
<dbReference type="PANTHER" id="PTHR45711:SF3">
    <property type="entry name" value="CLC CHANNEL"/>
    <property type="match status" value="1"/>
</dbReference>
<dbReference type="GO" id="GO:0005247">
    <property type="term" value="F:voltage-gated chloride channel activity"/>
    <property type="evidence" value="ECO:0007669"/>
    <property type="project" value="TreeGrafter"/>
</dbReference>
<dbReference type="Gene3D" id="1.10.3080.10">
    <property type="entry name" value="Clc chloride channel"/>
    <property type="match status" value="1"/>
</dbReference>
<keyword evidence="2" id="KW-1133">Transmembrane helix</keyword>
<keyword evidence="2" id="KW-0812">Transmembrane</keyword>
<keyword evidence="1" id="KW-0813">Transport</keyword>
<sequence>MIGHINSMEKQAISRAWNIEKESVGLKVRYIFEMSFIPSRVEEASSLSQRRLRVVRQEDAYSMLSSHLSKEEQALSSSTVGERLPYNDYTTIDWLHDLVKDSFRFRAIHSRRGIRNDLLSAWDSSQGWVAAAIIGVLTACVAFLVDVAEATVSDWKMGYCKTNVFWNSEACCTARKPLVSWDITGESCEAWHTWTFRYWGAYGIYVGFAPLFGIIAASATMLTKRALPAAAPGHDHKNDNVTAGGPQGVVGKTMYMAAGSGIPEIETILSVKAFGATFAVATGMCLEKEGPFVHISTCVAYLVGMSLPNYRDNGRR</sequence>
<comment type="caution">
    <text evidence="3">The sequence shown here is derived from an EMBL/GenBank/DDBJ whole genome shotgun (WGS) entry which is preliminary data.</text>
</comment>
<protein>
    <submittedName>
        <fullName evidence="3">Chloride channel 3</fullName>
    </submittedName>
</protein>
<dbReference type="GO" id="GO:0005886">
    <property type="term" value="C:plasma membrane"/>
    <property type="evidence" value="ECO:0007669"/>
    <property type="project" value="TreeGrafter"/>
</dbReference>
<dbReference type="Proteomes" id="UP000324767">
    <property type="component" value="Unassembled WGS sequence"/>
</dbReference>
<keyword evidence="1" id="KW-0406">Ion transport</keyword>
<accession>A0A5M8PJG5</accession>
<reference evidence="3 4" key="1">
    <citation type="submission" date="2019-09" db="EMBL/GenBank/DDBJ databases">
        <title>The hologenome of the rock-dwelling lichen Lasallia pustulata.</title>
        <authorList>
            <person name="Greshake Tzovaras B."/>
            <person name="Segers F."/>
            <person name="Bicker A."/>
            <person name="Dal Grande F."/>
            <person name="Otte J."/>
            <person name="Hankeln T."/>
            <person name="Schmitt I."/>
            <person name="Ebersberger I."/>
        </authorList>
    </citation>
    <scope>NUCLEOTIDE SEQUENCE [LARGE SCALE GENOMIC DNA]</scope>
    <source>
        <strain evidence="3">A1-1</strain>
    </source>
</reference>
<dbReference type="SUPFAM" id="SSF81340">
    <property type="entry name" value="Clc chloride channel"/>
    <property type="match status" value="1"/>
</dbReference>
<organism evidence="3 4">
    <name type="scientific">Lasallia pustulata</name>
    <dbReference type="NCBI Taxonomy" id="136370"/>
    <lineage>
        <taxon>Eukaryota</taxon>
        <taxon>Fungi</taxon>
        <taxon>Dikarya</taxon>
        <taxon>Ascomycota</taxon>
        <taxon>Pezizomycotina</taxon>
        <taxon>Lecanoromycetes</taxon>
        <taxon>OSLEUM clade</taxon>
        <taxon>Umbilicariomycetidae</taxon>
        <taxon>Umbilicariales</taxon>
        <taxon>Umbilicariaceae</taxon>
        <taxon>Lasallia</taxon>
    </lineage>
</organism>
<dbReference type="OrthoDB" id="44789at2759"/>
<dbReference type="InterPro" id="IPR014743">
    <property type="entry name" value="Cl-channel_core"/>
</dbReference>